<dbReference type="EMBL" id="JABSTV010001248">
    <property type="protein sequence ID" value="KAH7968478.1"/>
    <property type="molecule type" value="Genomic_DNA"/>
</dbReference>
<accession>A0A9D4Q5W5</accession>
<reference evidence="2" key="1">
    <citation type="journal article" date="2020" name="Cell">
        <title>Large-Scale Comparative Analyses of Tick Genomes Elucidate Their Genetic Diversity and Vector Capacities.</title>
        <authorList>
            <consortium name="Tick Genome and Microbiome Consortium (TIGMIC)"/>
            <person name="Jia N."/>
            <person name="Wang J."/>
            <person name="Shi W."/>
            <person name="Du L."/>
            <person name="Sun Y."/>
            <person name="Zhan W."/>
            <person name="Jiang J.F."/>
            <person name="Wang Q."/>
            <person name="Zhang B."/>
            <person name="Ji P."/>
            <person name="Bell-Sakyi L."/>
            <person name="Cui X.M."/>
            <person name="Yuan T.T."/>
            <person name="Jiang B.G."/>
            <person name="Yang W.F."/>
            <person name="Lam T.T."/>
            <person name="Chang Q.C."/>
            <person name="Ding S.J."/>
            <person name="Wang X.J."/>
            <person name="Zhu J.G."/>
            <person name="Ruan X.D."/>
            <person name="Zhao L."/>
            <person name="Wei J.T."/>
            <person name="Ye R.Z."/>
            <person name="Que T.C."/>
            <person name="Du C.H."/>
            <person name="Zhou Y.H."/>
            <person name="Cheng J.X."/>
            <person name="Dai P.F."/>
            <person name="Guo W.B."/>
            <person name="Han X.H."/>
            <person name="Huang E.J."/>
            <person name="Li L.F."/>
            <person name="Wei W."/>
            <person name="Gao Y.C."/>
            <person name="Liu J.Z."/>
            <person name="Shao H.Z."/>
            <person name="Wang X."/>
            <person name="Wang C.C."/>
            <person name="Yang T.C."/>
            <person name="Huo Q.B."/>
            <person name="Li W."/>
            <person name="Chen H.Y."/>
            <person name="Chen S.E."/>
            <person name="Zhou L.G."/>
            <person name="Ni X.B."/>
            <person name="Tian J.H."/>
            <person name="Sheng Y."/>
            <person name="Liu T."/>
            <person name="Pan Y.S."/>
            <person name="Xia L.Y."/>
            <person name="Li J."/>
            <person name="Zhao F."/>
            <person name="Cao W.C."/>
        </authorList>
    </citation>
    <scope>NUCLEOTIDE SEQUENCE</scope>
    <source>
        <strain evidence="2">Rsan-2018</strain>
    </source>
</reference>
<sequence>MGTPTAGGAPAPEKVRDRGIARNHGGARALEAALWGSSNLKAARVARCPASSSRSRIQTRGGRMQTQRKAAGPSERTTERQSCPKASQATKSQSRAANIFLCGNLFA</sequence>
<gene>
    <name evidence="2" type="ORF">HPB52_008661</name>
</gene>
<protein>
    <submittedName>
        <fullName evidence="2">Uncharacterized protein</fullName>
    </submittedName>
</protein>
<feature type="region of interest" description="Disordered" evidence="1">
    <location>
        <begin position="46"/>
        <end position="94"/>
    </location>
</feature>
<dbReference type="Proteomes" id="UP000821837">
    <property type="component" value="Unassembled WGS sequence"/>
</dbReference>
<name>A0A9D4Q5W5_RHISA</name>
<reference evidence="2" key="2">
    <citation type="submission" date="2021-09" db="EMBL/GenBank/DDBJ databases">
        <authorList>
            <person name="Jia N."/>
            <person name="Wang J."/>
            <person name="Shi W."/>
            <person name="Du L."/>
            <person name="Sun Y."/>
            <person name="Zhan W."/>
            <person name="Jiang J."/>
            <person name="Wang Q."/>
            <person name="Zhang B."/>
            <person name="Ji P."/>
            <person name="Sakyi L.B."/>
            <person name="Cui X."/>
            <person name="Yuan T."/>
            <person name="Jiang B."/>
            <person name="Yang W."/>
            <person name="Lam T.T.-Y."/>
            <person name="Chang Q."/>
            <person name="Ding S."/>
            <person name="Wang X."/>
            <person name="Zhu J."/>
            <person name="Ruan X."/>
            <person name="Zhao L."/>
            <person name="Wei J."/>
            <person name="Que T."/>
            <person name="Du C."/>
            <person name="Cheng J."/>
            <person name="Dai P."/>
            <person name="Han X."/>
            <person name="Huang E."/>
            <person name="Gao Y."/>
            <person name="Liu J."/>
            <person name="Shao H."/>
            <person name="Ye R."/>
            <person name="Li L."/>
            <person name="Wei W."/>
            <person name="Wang X."/>
            <person name="Wang C."/>
            <person name="Huo Q."/>
            <person name="Li W."/>
            <person name="Guo W."/>
            <person name="Chen H."/>
            <person name="Chen S."/>
            <person name="Zhou L."/>
            <person name="Zhou L."/>
            <person name="Ni X."/>
            <person name="Tian J."/>
            <person name="Zhou Y."/>
            <person name="Sheng Y."/>
            <person name="Liu T."/>
            <person name="Pan Y."/>
            <person name="Xia L."/>
            <person name="Li J."/>
            <person name="Zhao F."/>
            <person name="Cao W."/>
        </authorList>
    </citation>
    <scope>NUCLEOTIDE SEQUENCE</scope>
    <source>
        <strain evidence="2">Rsan-2018</strain>
        <tissue evidence="2">Larvae</tissue>
    </source>
</reference>
<evidence type="ECO:0000313" key="3">
    <source>
        <dbReference type="Proteomes" id="UP000821837"/>
    </source>
</evidence>
<feature type="compositionally biased region" description="Polar residues" evidence="1">
    <location>
        <begin position="80"/>
        <end position="94"/>
    </location>
</feature>
<evidence type="ECO:0000256" key="1">
    <source>
        <dbReference type="SAM" id="MobiDB-lite"/>
    </source>
</evidence>
<evidence type="ECO:0000313" key="2">
    <source>
        <dbReference type="EMBL" id="KAH7968478.1"/>
    </source>
</evidence>
<dbReference type="AlphaFoldDB" id="A0A9D4Q5W5"/>
<organism evidence="2 3">
    <name type="scientific">Rhipicephalus sanguineus</name>
    <name type="common">Brown dog tick</name>
    <name type="synonym">Ixodes sanguineus</name>
    <dbReference type="NCBI Taxonomy" id="34632"/>
    <lineage>
        <taxon>Eukaryota</taxon>
        <taxon>Metazoa</taxon>
        <taxon>Ecdysozoa</taxon>
        <taxon>Arthropoda</taxon>
        <taxon>Chelicerata</taxon>
        <taxon>Arachnida</taxon>
        <taxon>Acari</taxon>
        <taxon>Parasitiformes</taxon>
        <taxon>Ixodida</taxon>
        <taxon>Ixodoidea</taxon>
        <taxon>Ixodidae</taxon>
        <taxon>Rhipicephalinae</taxon>
        <taxon>Rhipicephalus</taxon>
        <taxon>Rhipicephalus</taxon>
    </lineage>
</organism>
<keyword evidence="3" id="KW-1185">Reference proteome</keyword>
<feature type="compositionally biased region" description="Polar residues" evidence="1">
    <location>
        <begin position="50"/>
        <end position="68"/>
    </location>
</feature>
<proteinExistence type="predicted"/>
<comment type="caution">
    <text evidence="2">The sequence shown here is derived from an EMBL/GenBank/DDBJ whole genome shotgun (WGS) entry which is preliminary data.</text>
</comment>